<proteinExistence type="predicted"/>
<evidence type="ECO:0000256" key="1">
    <source>
        <dbReference type="SAM" id="Phobius"/>
    </source>
</evidence>
<accession>A0A4Y5YJQ5</accession>
<keyword evidence="3" id="KW-1185">Reference proteome</keyword>
<dbReference type="AlphaFoldDB" id="A0A4Y5YJQ5"/>
<protein>
    <submittedName>
        <fullName evidence="2">Uncharacterized protein</fullName>
    </submittedName>
</protein>
<evidence type="ECO:0000313" key="2">
    <source>
        <dbReference type="EMBL" id="QDE33001.1"/>
    </source>
</evidence>
<dbReference type="Proteomes" id="UP000319809">
    <property type="component" value="Chromosome"/>
</dbReference>
<keyword evidence="1" id="KW-0472">Membrane</keyword>
<gene>
    <name evidence="2" type="ORF">FH971_19730</name>
</gene>
<dbReference type="RefSeq" id="WP_140235404.1">
    <property type="nucleotide sequence ID" value="NZ_CP041036.1"/>
</dbReference>
<keyword evidence="1" id="KW-0812">Transmembrane</keyword>
<reference evidence="2 3" key="1">
    <citation type="submission" date="2019-06" db="EMBL/GenBank/DDBJ databases">
        <title>The genome of Shewanella sp. SM1901.</title>
        <authorList>
            <person name="Cha Q."/>
        </authorList>
    </citation>
    <scope>NUCLEOTIDE SEQUENCE [LARGE SCALE GENOMIC DNA]</scope>
    <source>
        <strain evidence="2 3">SM1901</strain>
    </source>
</reference>
<sequence>MTEHLLLRRLKIAVMITLCIIAVIASTQTVGLTRALIELLAFGGLIWLALTKPDMPQNDA</sequence>
<feature type="transmembrane region" description="Helical" evidence="1">
    <location>
        <begin position="12"/>
        <end position="29"/>
    </location>
</feature>
<dbReference type="EMBL" id="CP041036">
    <property type="protein sequence ID" value="QDE33001.1"/>
    <property type="molecule type" value="Genomic_DNA"/>
</dbReference>
<name>A0A4Y5YJQ5_9GAMM</name>
<organism evidence="2 3">
    <name type="scientific">Shewanella polaris</name>
    <dbReference type="NCBI Taxonomy" id="2588449"/>
    <lineage>
        <taxon>Bacteria</taxon>
        <taxon>Pseudomonadati</taxon>
        <taxon>Pseudomonadota</taxon>
        <taxon>Gammaproteobacteria</taxon>
        <taxon>Alteromonadales</taxon>
        <taxon>Shewanellaceae</taxon>
        <taxon>Shewanella</taxon>
    </lineage>
</organism>
<dbReference type="KEGG" id="spol:FH971_19730"/>
<keyword evidence="1" id="KW-1133">Transmembrane helix</keyword>
<evidence type="ECO:0000313" key="3">
    <source>
        <dbReference type="Proteomes" id="UP000319809"/>
    </source>
</evidence>
<feature type="transmembrane region" description="Helical" evidence="1">
    <location>
        <begin position="35"/>
        <end position="51"/>
    </location>
</feature>